<reference evidence="2 3" key="1">
    <citation type="journal article" date="2017" name="Environ. Microbiol.">
        <title>Decay of the glycolytic pathway and adaptation to intranuclear parasitism within Enterocytozoonidae microsporidia.</title>
        <authorList>
            <person name="Wiredu Boakye D."/>
            <person name="Jaroenlak P."/>
            <person name="Prachumwat A."/>
            <person name="Williams T.A."/>
            <person name="Bateman K.S."/>
            <person name="Itsathitphaisarn O."/>
            <person name="Sritunyalucksana K."/>
            <person name="Paszkiewicz K.H."/>
            <person name="Moore K.A."/>
            <person name="Stentiford G.D."/>
            <person name="Williams B.A."/>
        </authorList>
    </citation>
    <scope>NUCLEOTIDE SEQUENCE [LARGE SCALE GENOMIC DNA]</scope>
    <source>
        <strain evidence="2 3">GB1</strain>
    </source>
</reference>
<gene>
    <name evidence="2" type="ORF">ECANGB1_1157</name>
</gene>
<evidence type="ECO:0000313" key="3">
    <source>
        <dbReference type="Proteomes" id="UP000192639"/>
    </source>
</evidence>
<protein>
    <submittedName>
        <fullName evidence="2">Uncharacterized protein</fullName>
    </submittedName>
</protein>
<dbReference type="Proteomes" id="UP000192639">
    <property type="component" value="Unassembled WGS sequence"/>
</dbReference>
<sequence length="131" mass="14549">MFGCILTAQAVLYCGNCGKHETDLFSNTCCNCKSTASFCCDCVDNLDKDCTECELVELTSQISINHERDDERKEKIREPIGRLAQSICSTGNDKTEKVMYTQKGSKRVRPNPSTTNQLTIQRPQAIQTSGS</sequence>
<dbReference type="AlphaFoldDB" id="A0A1Y1S6K8"/>
<organism evidence="2 3">
    <name type="scientific">Enterospora canceri</name>
    <dbReference type="NCBI Taxonomy" id="1081671"/>
    <lineage>
        <taxon>Eukaryota</taxon>
        <taxon>Fungi</taxon>
        <taxon>Fungi incertae sedis</taxon>
        <taxon>Microsporidia</taxon>
        <taxon>Enterocytozoonidae</taxon>
        <taxon>Enterospora</taxon>
    </lineage>
</organism>
<feature type="compositionally biased region" description="Polar residues" evidence="1">
    <location>
        <begin position="111"/>
        <end position="131"/>
    </location>
</feature>
<feature type="region of interest" description="Disordered" evidence="1">
    <location>
        <begin position="101"/>
        <end position="131"/>
    </location>
</feature>
<dbReference type="VEuPathDB" id="MicrosporidiaDB:ECANGB1_1157"/>
<accession>A0A1Y1S6K8</accession>
<evidence type="ECO:0000313" key="2">
    <source>
        <dbReference type="EMBL" id="ORD94077.1"/>
    </source>
</evidence>
<dbReference type="EMBL" id="LWDP01000033">
    <property type="protein sequence ID" value="ORD94077.1"/>
    <property type="molecule type" value="Genomic_DNA"/>
</dbReference>
<proteinExistence type="predicted"/>
<comment type="caution">
    <text evidence="2">The sequence shown here is derived from an EMBL/GenBank/DDBJ whole genome shotgun (WGS) entry which is preliminary data.</text>
</comment>
<name>A0A1Y1S6K8_9MICR</name>
<keyword evidence="3" id="KW-1185">Reference proteome</keyword>
<evidence type="ECO:0000256" key="1">
    <source>
        <dbReference type="SAM" id="MobiDB-lite"/>
    </source>
</evidence>